<proteinExistence type="predicted"/>
<evidence type="ECO:0000256" key="1">
    <source>
        <dbReference type="SAM" id="MobiDB-lite"/>
    </source>
</evidence>
<name>A0A0N4XMQ9_NIPBR</name>
<protein>
    <submittedName>
        <fullName evidence="4">BZIP domain-containing protein</fullName>
    </submittedName>
</protein>
<feature type="region of interest" description="Disordered" evidence="1">
    <location>
        <begin position="1"/>
        <end position="23"/>
    </location>
</feature>
<dbReference type="AlphaFoldDB" id="A0A0N4XMQ9"/>
<accession>A0A0N4XMQ9</accession>
<sequence length="73" mass="8727">MDEEDGDDDEGDEGDGAGRGVRRNLNTAFLYPKSLWKRRKVLKERKQMKMRKRRRTYVEKRLSAALEKKKEKK</sequence>
<dbReference type="EMBL" id="UYSL01006198">
    <property type="protein sequence ID" value="VDL67402.1"/>
    <property type="molecule type" value="Genomic_DNA"/>
</dbReference>
<reference evidence="2 3" key="2">
    <citation type="submission" date="2018-11" db="EMBL/GenBank/DDBJ databases">
        <authorList>
            <consortium name="Pathogen Informatics"/>
        </authorList>
    </citation>
    <scope>NUCLEOTIDE SEQUENCE [LARGE SCALE GENOMIC DNA]</scope>
</reference>
<evidence type="ECO:0000313" key="2">
    <source>
        <dbReference type="EMBL" id="VDL67402.1"/>
    </source>
</evidence>
<evidence type="ECO:0000313" key="4">
    <source>
        <dbReference type="WBParaSite" id="NBR_0000381101-mRNA-1"/>
    </source>
</evidence>
<evidence type="ECO:0000313" key="3">
    <source>
        <dbReference type="Proteomes" id="UP000271162"/>
    </source>
</evidence>
<dbReference type="Proteomes" id="UP000271162">
    <property type="component" value="Unassembled WGS sequence"/>
</dbReference>
<keyword evidence="3" id="KW-1185">Reference proteome</keyword>
<organism evidence="4">
    <name type="scientific">Nippostrongylus brasiliensis</name>
    <name type="common">Rat hookworm</name>
    <dbReference type="NCBI Taxonomy" id="27835"/>
    <lineage>
        <taxon>Eukaryota</taxon>
        <taxon>Metazoa</taxon>
        <taxon>Ecdysozoa</taxon>
        <taxon>Nematoda</taxon>
        <taxon>Chromadorea</taxon>
        <taxon>Rhabditida</taxon>
        <taxon>Rhabditina</taxon>
        <taxon>Rhabditomorpha</taxon>
        <taxon>Strongyloidea</taxon>
        <taxon>Heligmosomidae</taxon>
        <taxon>Nippostrongylus</taxon>
    </lineage>
</organism>
<gene>
    <name evidence="2" type="ORF">NBR_LOCUS3813</name>
</gene>
<reference evidence="4" key="1">
    <citation type="submission" date="2017-02" db="UniProtKB">
        <authorList>
            <consortium name="WormBaseParasite"/>
        </authorList>
    </citation>
    <scope>IDENTIFICATION</scope>
</reference>
<feature type="compositionally biased region" description="Basic residues" evidence="1">
    <location>
        <begin position="45"/>
        <end position="55"/>
    </location>
</feature>
<feature type="compositionally biased region" description="Basic and acidic residues" evidence="1">
    <location>
        <begin position="56"/>
        <end position="73"/>
    </location>
</feature>
<feature type="region of interest" description="Disordered" evidence="1">
    <location>
        <begin position="45"/>
        <end position="73"/>
    </location>
</feature>
<feature type="compositionally biased region" description="Acidic residues" evidence="1">
    <location>
        <begin position="1"/>
        <end position="15"/>
    </location>
</feature>
<dbReference type="WBParaSite" id="NBR_0000381101-mRNA-1">
    <property type="protein sequence ID" value="NBR_0000381101-mRNA-1"/>
    <property type="gene ID" value="NBR_0000381101"/>
</dbReference>